<name>C8XCV9_NAKMY</name>
<evidence type="ECO:0000313" key="3">
    <source>
        <dbReference type="Proteomes" id="UP000002218"/>
    </source>
</evidence>
<dbReference type="RefSeq" id="WP_015748429.1">
    <property type="nucleotide sequence ID" value="NC_013235.1"/>
</dbReference>
<evidence type="ECO:0000256" key="1">
    <source>
        <dbReference type="SAM" id="MobiDB-lite"/>
    </source>
</evidence>
<dbReference type="HOGENOM" id="CLU_1650325_0_0_11"/>
<protein>
    <submittedName>
        <fullName evidence="2">Uncharacterized protein</fullName>
    </submittedName>
</protein>
<dbReference type="STRING" id="479431.Namu_3231"/>
<organism evidence="2 3">
    <name type="scientific">Nakamurella multipartita (strain ATCC 700099 / DSM 44233 / CIP 104796 / JCM 9543 / NBRC 105858 / Y-104)</name>
    <name type="common">Microsphaera multipartita</name>
    <dbReference type="NCBI Taxonomy" id="479431"/>
    <lineage>
        <taxon>Bacteria</taxon>
        <taxon>Bacillati</taxon>
        <taxon>Actinomycetota</taxon>
        <taxon>Actinomycetes</taxon>
        <taxon>Nakamurellales</taxon>
        <taxon>Nakamurellaceae</taxon>
        <taxon>Nakamurella</taxon>
    </lineage>
</organism>
<dbReference type="Proteomes" id="UP000002218">
    <property type="component" value="Chromosome"/>
</dbReference>
<feature type="region of interest" description="Disordered" evidence="1">
    <location>
        <begin position="130"/>
        <end position="160"/>
    </location>
</feature>
<accession>C8XCV9</accession>
<gene>
    <name evidence="2" type="ordered locus">Namu_3231</name>
</gene>
<sequence>MSGEGEHGQQGPSSPAVGPLAVEAALLLDVVADRLTALKPETSGAESAGPTTGSTGPEGADATHESTAGRPLGPDGRCPECGSVPGASCTACPLCRFLAILRGERPETTAKLVDGALLIVRALRTMIPDAPAPAGGSAGPGDPPPPPPARRGGFERIDIG</sequence>
<dbReference type="KEGG" id="nml:Namu_3231"/>
<keyword evidence="3" id="KW-1185">Reference proteome</keyword>
<evidence type="ECO:0000313" key="2">
    <source>
        <dbReference type="EMBL" id="ACV79562.1"/>
    </source>
</evidence>
<feature type="region of interest" description="Disordered" evidence="1">
    <location>
        <begin position="38"/>
        <end position="80"/>
    </location>
</feature>
<reference evidence="2 3" key="2">
    <citation type="journal article" date="2010" name="Stand. Genomic Sci.">
        <title>Complete genome sequence of Nakamurella multipartita type strain (Y-104).</title>
        <authorList>
            <person name="Tice H."/>
            <person name="Mayilraj S."/>
            <person name="Sims D."/>
            <person name="Lapidus A."/>
            <person name="Nolan M."/>
            <person name="Lucas S."/>
            <person name="Glavina Del Rio T."/>
            <person name="Copeland A."/>
            <person name="Cheng J.F."/>
            <person name="Meincke L."/>
            <person name="Bruce D."/>
            <person name="Goodwin L."/>
            <person name="Pitluck S."/>
            <person name="Ivanova N."/>
            <person name="Mavromatis K."/>
            <person name="Ovchinnikova G."/>
            <person name="Pati A."/>
            <person name="Chen A."/>
            <person name="Palaniappan K."/>
            <person name="Land M."/>
            <person name="Hauser L."/>
            <person name="Chang Y.J."/>
            <person name="Jeffries C.D."/>
            <person name="Detter J.C."/>
            <person name="Brettin T."/>
            <person name="Rohde M."/>
            <person name="Goker M."/>
            <person name="Bristow J."/>
            <person name="Eisen J.A."/>
            <person name="Markowitz V."/>
            <person name="Hugenholtz P."/>
            <person name="Kyrpides N.C."/>
            <person name="Klenk H.P."/>
            <person name="Chen F."/>
        </authorList>
    </citation>
    <scope>NUCLEOTIDE SEQUENCE [LARGE SCALE GENOMIC DNA]</scope>
    <source>
        <strain evidence="3">ATCC 700099 / DSM 44233 / CIP 104796 / JCM 9543 / NBRC 105858 / Y-104</strain>
    </source>
</reference>
<dbReference type="InParanoid" id="C8XCV9"/>
<reference evidence="3" key="1">
    <citation type="submission" date="2009-09" db="EMBL/GenBank/DDBJ databases">
        <title>The complete genome of Nakamurella multipartita DSM 44233.</title>
        <authorList>
            <consortium name="US DOE Joint Genome Institute (JGI-PGF)"/>
            <person name="Lucas S."/>
            <person name="Copeland A."/>
            <person name="Lapidus A."/>
            <person name="Glavina del Rio T."/>
            <person name="Dalin E."/>
            <person name="Tice H."/>
            <person name="Bruce D."/>
            <person name="Goodwin L."/>
            <person name="Pitluck S."/>
            <person name="Kyrpides N."/>
            <person name="Mavromatis K."/>
            <person name="Ivanova N."/>
            <person name="Ovchinnikova G."/>
            <person name="Sims D."/>
            <person name="Meincke L."/>
            <person name="Brettin T."/>
            <person name="Detter J.C."/>
            <person name="Han C."/>
            <person name="Larimer F."/>
            <person name="Land M."/>
            <person name="Hauser L."/>
            <person name="Markowitz V."/>
            <person name="Cheng J.-F."/>
            <person name="Hugenholtz P."/>
            <person name="Woyke T."/>
            <person name="Wu D."/>
            <person name="Klenk H.-P."/>
            <person name="Eisen J.A."/>
        </authorList>
    </citation>
    <scope>NUCLEOTIDE SEQUENCE [LARGE SCALE GENOMIC DNA]</scope>
    <source>
        <strain evidence="3">ATCC 700099 / DSM 44233 / CIP 104796 / JCM 9543 / NBRC 105858 / Y-104</strain>
    </source>
</reference>
<dbReference type="AlphaFoldDB" id="C8XCV9"/>
<dbReference type="EMBL" id="CP001737">
    <property type="protein sequence ID" value="ACV79562.1"/>
    <property type="molecule type" value="Genomic_DNA"/>
</dbReference>
<dbReference type="OrthoDB" id="5244810at2"/>
<proteinExistence type="predicted"/>